<accession>A0AA41ZHT2</accession>
<dbReference type="InterPro" id="IPR051680">
    <property type="entry name" value="ATP-dep_Glu-Cys_Ligase-2"/>
</dbReference>
<dbReference type="Gene3D" id="3.40.50.11290">
    <property type="match status" value="1"/>
</dbReference>
<dbReference type="SUPFAM" id="SSF56059">
    <property type="entry name" value="Glutathione synthetase ATP-binding domain-like"/>
    <property type="match status" value="1"/>
</dbReference>
<protein>
    <submittedName>
        <fullName evidence="2">Circularly permuted type 2 ATP-grasp protein</fullName>
    </submittedName>
</protein>
<dbReference type="PANTHER" id="PTHR34595:SF7">
    <property type="entry name" value="SLL1039 PROTEIN"/>
    <property type="match status" value="1"/>
</dbReference>
<sequence>MSDVLALEQYEPYAGFFDELVETRGTPRPHALPIARFIAEQGGSALVERQQLLDDTIRAMGVSFTVYSDSQNIDRSWPLDVVPRTIPSGLWKRTSDGLKQRLEALNLFINDLYNDQRILKAGVVPASLVHESRNFLAPCQGITPPHGVWAHICGTDLVRDETGQFLVLEDNLRVPSGVSFMLENRTVMKRVFPELFARSTISPVDDYPRQLWSMLASLSPRPDDTPVIVILTPGIYNSAYFEHSYLAQQMGCYLAENTDLLVENDTVYLKTLRGNRRVDVIYRRVDDVFIDPDVFRPDSVLGVRGLMGAWRAGRVAIANAPGSGVADDKVIYAFVPEIIKYYLGEAPLIDNVPTFLCMDDKEREHVLANLDSLVVKPANESGGYGILIGPRSTEQERAEFAEAIKAAPRNFIAQPTLNLSTSPTLCDGQLEPRHLDLRPFVLQGAELYCTTGGLSRVALRRGSLVVNSSQGGGSKDTWIINDEG</sequence>
<reference evidence="2" key="1">
    <citation type="submission" date="2022-11" db="EMBL/GenBank/DDBJ databases">
        <title>Larsenimonas rhizosphaerae sp. nov., isolated from a tidal mudflat.</title>
        <authorList>
            <person name="Lee S.D."/>
            <person name="Kim I.S."/>
        </authorList>
    </citation>
    <scope>NUCLEOTIDE SEQUENCE</scope>
    <source>
        <strain evidence="2">GH2-1</strain>
    </source>
</reference>
<feature type="domain" description="Circularly permuted ATP-grasp type 2" evidence="1">
    <location>
        <begin position="83"/>
        <end position="458"/>
    </location>
</feature>
<dbReference type="Proteomes" id="UP001165678">
    <property type="component" value="Unassembled WGS sequence"/>
</dbReference>
<dbReference type="Pfam" id="PF14403">
    <property type="entry name" value="CP_ATPgrasp_2"/>
    <property type="match status" value="1"/>
</dbReference>
<organism evidence="2 3">
    <name type="scientific">Larsenimonas rhizosphaerae</name>
    <dbReference type="NCBI Taxonomy" id="2944682"/>
    <lineage>
        <taxon>Bacteria</taxon>
        <taxon>Pseudomonadati</taxon>
        <taxon>Pseudomonadota</taxon>
        <taxon>Gammaproteobacteria</taxon>
        <taxon>Oceanospirillales</taxon>
        <taxon>Halomonadaceae</taxon>
        <taxon>Larsenimonas</taxon>
    </lineage>
</organism>
<proteinExistence type="predicted"/>
<evidence type="ECO:0000313" key="2">
    <source>
        <dbReference type="EMBL" id="MCX2525012.1"/>
    </source>
</evidence>
<dbReference type="EMBL" id="JAPIVE010000003">
    <property type="protein sequence ID" value="MCX2525012.1"/>
    <property type="molecule type" value="Genomic_DNA"/>
</dbReference>
<dbReference type="RefSeq" id="WP_250938873.1">
    <property type="nucleotide sequence ID" value="NZ_JAMLJK010000003.1"/>
</dbReference>
<dbReference type="InterPro" id="IPR016450">
    <property type="entry name" value="UCP005522"/>
</dbReference>
<gene>
    <name evidence="2" type="ORF">OQ287_12235</name>
</gene>
<dbReference type="Gene3D" id="3.30.1490.270">
    <property type="match status" value="1"/>
</dbReference>
<dbReference type="InterPro" id="IPR025841">
    <property type="entry name" value="CP_ATPgrasp_2"/>
</dbReference>
<evidence type="ECO:0000313" key="3">
    <source>
        <dbReference type="Proteomes" id="UP001165678"/>
    </source>
</evidence>
<evidence type="ECO:0000259" key="1">
    <source>
        <dbReference type="Pfam" id="PF14403"/>
    </source>
</evidence>
<keyword evidence="3" id="KW-1185">Reference proteome</keyword>
<name>A0AA41ZHT2_9GAMM</name>
<dbReference type="PIRSF" id="PIRSF005522">
    <property type="entry name" value="UCP005522"/>
    <property type="match status" value="1"/>
</dbReference>
<dbReference type="PANTHER" id="PTHR34595">
    <property type="entry name" value="BLR5612 PROTEIN"/>
    <property type="match status" value="1"/>
</dbReference>
<comment type="caution">
    <text evidence="2">The sequence shown here is derived from an EMBL/GenBank/DDBJ whole genome shotgun (WGS) entry which is preliminary data.</text>
</comment>
<dbReference type="AlphaFoldDB" id="A0AA41ZHT2"/>